<evidence type="ECO:0000313" key="2">
    <source>
        <dbReference type="Proteomes" id="UP000518681"/>
    </source>
</evidence>
<proteinExistence type="predicted"/>
<reference evidence="1 2" key="1">
    <citation type="submission" date="2020-08" db="EMBL/GenBank/DDBJ databases">
        <title>Genomic Encyclopedia of Type Strains, Phase IV (KMG-V): Genome sequencing to study the core and pangenomes of soil and plant-associated prokaryotes.</title>
        <authorList>
            <person name="Whitman W."/>
        </authorList>
    </citation>
    <scope>NUCLEOTIDE SEQUENCE [LARGE SCALE GENOMIC DNA]</scope>
    <source>
        <strain evidence="1 2">SEMIA 4013</strain>
    </source>
</reference>
<accession>A0AAW3UZK8</accession>
<sequence length="128" mass="14505">MENTVLVSESTIVFNGRTVPFRRFQEVVTARPEPKLCIVENVQYRAPSIRPNSRTSPVKVITSRGETLIFKDHRTAWIQLKLPHTKIIRQRIECAFSGSAIISHGGTEYTFTFVEICGLNAPDAKRCE</sequence>
<gene>
    <name evidence="1" type="ORF">GGD69_004631</name>
</gene>
<evidence type="ECO:0000313" key="1">
    <source>
        <dbReference type="EMBL" id="MBB6203744.1"/>
    </source>
</evidence>
<dbReference type="RefSeq" id="WP_183799042.1">
    <property type="nucleotide sequence ID" value="NZ_JACIII010000008.1"/>
</dbReference>
<protein>
    <submittedName>
        <fullName evidence="1">Uncharacterized protein</fullName>
    </submittedName>
</protein>
<dbReference type="AlphaFoldDB" id="A0AAW3UZK8"/>
<dbReference type="Proteomes" id="UP000518681">
    <property type="component" value="Unassembled WGS sequence"/>
</dbReference>
<organism evidence="1 2">
    <name type="scientific">Paraburkholderia fungorum</name>
    <dbReference type="NCBI Taxonomy" id="134537"/>
    <lineage>
        <taxon>Bacteria</taxon>
        <taxon>Pseudomonadati</taxon>
        <taxon>Pseudomonadota</taxon>
        <taxon>Betaproteobacteria</taxon>
        <taxon>Burkholderiales</taxon>
        <taxon>Burkholderiaceae</taxon>
        <taxon>Paraburkholderia</taxon>
    </lineage>
</organism>
<name>A0AAW3UZK8_9BURK</name>
<comment type="caution">
    <text evidence="1">The sequence shown here is derived from an EMBL/GenBank/DDBJ whole genome shotgun (WGS) entry which is preliminary data.</text>
</comment>
<dbReference type="EMBL" id="JACIIK010000008">
    <property type="protein sequence ID" value="MBB6203744.1"/>
    <property type="molecule type" value="Genomic_DNA"/>
</dbReference>